<dbReference type="EMBL" id="UINC01025846">
    <property type="protein sequence ID" value="SVB02200.1"/>
    <property type="molecule type" value="Genomic_DNA"/>
</dbReference>
<feature type="non-terminal residue" evidence="3">
    <location>
        <position position="227"/>
    </location>
</feature>
<organism evidence="3">
    <name type="scientific">marine metagenome</name>
    <dbReference type="NCBI Taxonomy" id="408172"/>
    <lineage>
        <taxon>unclassified sequences</taxon>
        <taxon>metagenomes</taxon>
        <taxon>ecological metagenomes</taxon>
    </lineage>
</organism>
<dbReference type="Pfam" id="PF04041">
    <property type="entry name" value="Glyco_hydro_130"/>
    <property type="match status" value="1"/>
</dbReference>
<evidence type="ECO:0000256" key="2">
    <source>
        <dbReference type="ARBA" id="ARBA00022679"/>
    </source>
</evidence>
<gene>
    <name evidence="3" type="ORF">METZ01_LOCUS155054</name>
</gene>
<evidence type="ECO:0000256" key="1">
    <source>
        <dbReference type="ARBA" id="ARBA00022676"/>
    </source>
</evidence>
<dbReference type="Gene3D" id="2.115.10.20">
    <property type="entry name" value="Glycosyl hydrolase domain, family 43"/>
    <property type="match status" value="1"/>
</dbReference>
<dbReference type="InterPro" id="IPR007184">
    <property type="entry name" value="Mannoside_phosphorylase"/>
</dbReference>
<dbReference type="AlphaFoldDB" id="A0A382AKX2"/>
<dbReference type="GO" id="GO:0016757">
    <property type="term" value="F:glycosyltransferase activity"/>
    <property type="evidence" value="ECO:0007669"/>
    <property type="project" value="UniProtKB-KW"/>
</dbReference>
<dbReference type="PANTHER" id="PTHR34106">
    <property type="entry name" value="GLYCOSIDASE"/>
    <property type="match status" value="1"/>
</dbReference>
<evidence type="ECO:0008006" key="4">
    <source>
        <dbReference type="Google" id="ProtNLM"/>
    </source>
</evidence>
<protein>
    <recommendedName>
        <fullName evidence="4">Glycosyl hydrolase family 32 N-terminal domain-containing protein</fullName>
    </recommendedName>
</protein>
<keyword evidence="2" id="KW-0808">Transferase</keyword>
<reference evidence="3" key="1">
    <citation type="submission" date="2018-05" db="EMBL/GenBank/DDBJ databases">
        <authorList>
            <person name="Lanie J.A."/>
            <person name="Ng W.-L."/>
            <person name="Kazmierczak K.M."/>
            <person name="Andrzejewski T.M."/>
            <person name="Davidsen T.M."/>
            <person name="Wayne K.J."/>
            <person name="Tettelin H."/>
            <person name="Glass J.I."/>
            <person name="Rusch D."/>
            <person name="Podicherti R."/>
            <person name="Tsui H.-C.T."/>
            <person name="Winkler M.E."/>
        </authorList>
    </citation>
    <scope>NUCLEOTIDE SEQUENCE</scope>
</reference>
<keyword evidence="1" id="KW-0328">Glycosyltransferase</keyword>
<accession>A0A382AKX2</accession>
<evidence type="ECO:0000313" key="3">
    <source>
        <dbReference type="EMBL" id="SVB02200.1"/>
    </source>
</evidence>
<name>A0A382AKX2_9ZZZZ</name>
<dbReference type="InterPro" id="IPR023296">
    <property type="entry name" value="Glyco_hydro_beta-prop_sf"/>
</dbReference>
<proteinExistence type="predicted"/>
<dbReference type="PANTHER" id="PTHR34106:SF5">
    <property type="entry name" value="GLYCOSIDASE"/>
    <property type="match status" value="1"/>
</dbReference>
<sequence>MFKRYSKNPIISPKDIVSSHPEMIDVSSVFNPGGIQFGNKILLLLRVQNRGRDTLIVRATSDDGVHFSIDDQPIKFSGMDNLEETVFHIYDPRITKIENTYFVMAAMDIVGKCLLGLFKTEDFSSLEFLGTKEEEDNRNGVLFPEKINGKYASFDRPNKSSVESGVTTGNAIWYSESDDLIKWESKEMVMEGRLHHWDEYIGAGPPPVKTQKGWLMVYHGIAMHYQP</sequence>
<dbReference type="SUPFAM" id="SSF75005">
    <property type="entry name" value="Arabinanase/levansucrase/invertase"/>
    <property type="match status" value="1"/>
</dbReference>